<feature type="transmembrane region" description="Helical" evidence="2">
    <location>
        <begin position="185"/>
        <end position="205"/>
    </location>
</feature>
<keyword evidence="2" id="KW-0472">Membrane</keyword>
<feature type="region of interest" description="Disordered" evidence="1">
    <location>
        <begin position="118"/>
        <end position="143"/>
    </location>
</feature>
<evidence type="ECO:0000313" key="4">
    <source>
        <dbReference type="Proteomes" id="UP000296469"/>
    </source>
</evidence>
<feature type="transmembrane region" description="Helical" evidence="2">
    <location>
        <begin position="39"/>
        <end position="58"/>
    </location>
</feature>
<dbReference type="EMBL" id="CP039291">
    <property type="protein sequence ID" value="QCB94356.1"/>
    <property type="molecule type" value="Genomic_DNA"/>
</dbReference>
<keyword evidence="4" id="KW-1185">Reference proteome</keyword>
<dbReference type="Proteomes" id="UP000296469">
    <property type="component" value="Chromosome"/>
</dbReference>
<feature type="transmembrane region" description="Helical" evidence="2">
    <location>
        <begin position="12"/>
        <end position="33"/>
    </location>
</feature>
<reference evidence="3 4" key="1">
    <citation type="submission" date="2019-04" db="EMBL/GenBank/DDBJ databases">
        <title>Isolation and identification of Cellulomonas shaoxiangyii sp. Nov. isolated from feces of the Tibetan antelopes (Pantholops hodgsonii) in the Qinghai-Tibet plateau of China.</title>
        <authorList>
            <person name="Tian Z."/>
        </authorList>
    </citation>
    <scope>NUCLEOTIDE SEQUENCE [LARGE SCALE GENOMIC DNA]</scope>
    <source>
        <strain evidence="3 4">Z28</strain>
    </source>
</reference>
<accession>A0A4P7SMB4</accession>
<evidence type="ECO:0000256" key="1">
    <source>
        <dbReference type="SAM" id="MobiDB-lite"/>
    </source>
</evidence>
<sequence length="207" mass="21359">MGATQEFTSGYGRGLTVAAAATGVVTLGAVAVQDGAREALRLLPLVALVVLAVWALLWRPAVEVSDGELVVRNVLSTVRVPWPTYRGVTRGWSLVVHTTDGDVQVAVAPRGSAAAGALRRRGADDDVAPTGGPPAGDRPVRSYRPTAETVGDAIEARHDALVRAGYLDGAERARTEHGLRPTRRVHVLGLGAAVVLAAAGVAVLVTG</sequence>
<organism evidence="3 4">
    <name type="scientific">Cellulomonas shaoxiangyii</name>
    <dbReference type="NCBI Taxonomy" id="2566013"/>
    <lineage>
        <taxon>Bacteria</taxon>
        <taxon>Bacillati</taxon>
        <taxon>Actinomycetota</taxon>
        <taxon>Actinomycetes</taxon>
        <taxon>Micrococcales</taxon>
        <taxon>Cellulomonadaceae</taxon>
        <taxon>Cellulomonas</taxon>
    </lineage>
</organism>
<evidence type="ECO:0008006" key="5">
    <source>
        <dbReference type="Google" id="ProtNLM"/>
    </source>
</evidence>
<name>A0A4P7SMB4_9CELL</name>
<evidence type="ECO:0000256" key="2">
    <source>
        <dbReference type="SAM" id="Phobius"/>
    </source>
</evidence>
<protein>
    <recommendedName>
        <fullName evidence="5">PH domain-containing protein</fullName>
    </recommendedName>
</protein>
<keyword evidence="2" id="KW-0812">Transmembrane</keyword>
<proteinExistence type="predicted"/>
<dbReference type="OrthoDB" id="5148800at2"/>
<gene>
    <name evidence="3" type="ORF">E5225_13120</name>
</gene>
<dbReference type="KEGG" id="celz:E5225_13120"/>
<dbReference type="AlphaFoldDB" id="A0A4P7SMB4"/>
<keyword evidence="2" id="KW-1133">Transmembrane helix</keyword>
<dbReference type="RefSeq" id="WP_135973202.1">
    <property type="nucleotide sequence ID" value="NZ_CP039291.1"/>
</dbReference>
<evidence type="ECO:0000313" key="3">
    <source>
        <dbReference type="EMBL" id="QCB94356.1"/>
    </source>
</evidence>